<protein>
    <recommendedName>
        <fullName evidence="3">Glyoxysomal processing protease, glyoxysomal</fullName>
    </recommendedName>
</protein>
<dbReference type="STRING" id="3914.A0A0L9VFR7"/>
<dbReference type="AlphaFoldDB" id="A0A0L9VFR7"/>
<dbReference type="Proteomes" id="UP000053144">
    <property type="component" value="Chromosome 9"/>
</dbReference>
<dbReference type="GO" id="GO:0016485">
    <property type="term" value="P:protein processing"/>
    <property type="evidence" value="ECO:0007669"/>
    <property type="project" value="InterPro"/>
</dbReference>
<evidence type="ECO:0000313" key="2">
    <source>
        <dbReference type="Proteomes" id="UP000053144"/>
    </source>
</evidence>
<organism evidence="1 2">
    <name type="scientific">Phaseolus angularis</name>
    <name type="common">Azuki bean</name>
    <name type="synonym">Vigna angularis</name>
    <dbReference type="NCBI Taxonomy" id="3914"/>
    <lineage>
        <taxon>Eukaryota</taxon>
        <taxon>Viridiplantae</taxon>
        <taxon>Streptophyta</taxon>
        <taxon>Embryophyta</taxon>
        <taxon>Tracheophyta</taxon>
        <taxon>Spermatophyta</taxon>
        <taxon>Magnoliopsida</taxon>
        <taxon>eudicotyledons</taxon>
        <taxon>Gunneridae</taxon>
        <taxon>Pentapetalae</taxon>
        <taxon>rosids</taxon>
        <taxon>fabids</taxon>
        <taxon>Fabales</taxon>
        <taxon>Fabaceae</taxon>
        <taxon>Papilionoideae</taxon>
        <taxon>50 kb inversion clade</taxon>
        <taxon>NPAAA clade</taxon>
        <taxon>indigoferoid/millettioid clade</taxon>
        <taxon>Phaseoleae</taxon>
        <taxon>Vigna</taxon>
    </lineage>
</organism>
<evidence type="ECO:0000313" key="1">
    <source>
        <dbReference type="EMBL" id="KOM53762.1"/>
    </source>
</evidence>
<evidence type="ECO:0008006" key="3">
    <source>
        <dbReference type="Google" id="ProtNLM"/>
    </source>
</evidence>
<dbReference type="InterPro" id="IPR009003">
    <property type="entry name" value="Peptidase_S1_PA"/>
</dbReference>
<dbReference type="FunFam" id="2.40.10.10:FF:000096">
    <property type="entry name" value="Glyoxysomal processing protease glyoxysomal"/>
    <property type="match status" value="2"/>
</dbReference>
<accession>A0A0L9VFR7</accession>
<reference evidence="2" key="1">
    <citation type="journal article" date="2015" name="Proc. Natl. Acad. Sci. U.S.A.">
        <title>Genome sequencing of adzuki bean (Vigna angularis) provides insight into high starch and low fat accumulation and domestication.</title>
        <authorList>
            <person name="Yang K."/>
            <person name="Tian Z."/>
            <person name="Chen C."/>
            <person name="Luo L."/>
            <person name="Zhao B."/>
            <person name="Wang Z."/>
            <person name="Yu L."/>
            <person name="Li Y."/>
            <person name="Sun Y."/>
            <person name="Li W."/>
            <person name="Chen Y."/>
            <person name="Li Y."/>
            <person name="Zhang Y."/>
            <person name="Ai D."/>
            <person name="Zhao J."/>
            <person name="Shang C."/>
            <person name="Ma Y."/>
            <person name="Wu B."/>
            <person name="Wang M."/>
            <person name="Gao L."/>
            <person name="Sun D."/>
            <person name="Zhang P."/>
            <person name="Guo F."/>
            <person name="Wang W."/>
            <person name="Li Y."/>
            <person name="Wang J."/>
            <person name="Varshney R.K."/>
            <person name="Wang J."/>
            <person name="Ling H.Q."/>
            <person name="Wan P."/>
        </authorList>
    </citation>
    <scope>NUCLEOTIDE SEQUENCE</scope>
    <source>
        <strain evidence="2">cv. Jingnong 6</strain>
    </source>
</reference>
<proteinExistence type="predicted"/>
<dbReference type="Pfam" id="PF13365">
    <property type="entry name" value="Trypsin_2"/>
    <property type="match status" value="2"/>
</dbReference>
<dbReference type="EMBL" id="CM003379">
    <property type="protein sequence ID" value="KOM53762.1"/>
    <property type="molecule type" value="Genomic_DNA"/>
</dbReference>
<dbReference type="Gene3D" id="2.40.10.10">
    <property type="entry name" value="Trypsin-like serine proteases"/>
    <property type="match status" value="4"/>
</dbReference>
<dbReference type="FunFam" id="2.40.10.10:FF:000074">
    <property type="entry name" value="glyoxysomal processing protease, glyoxysomal-like"/>
    <property type="match status" value="1"/>
</dbReference>
<dbReference type="Gramene" id="KOM53762">
    <property type="protein sequence ID" value="KOM53762"/>
    <property type="gene ID" value="LR48_Vigan09g242100"/>
</dbReference>
<dbReference type="PANTHER" id="PTHR21004">
    <property type="entry name" value="SERINE PROTEASE-RELATED"/>
    <property type="match status" value="1"/>
</dbReference>
<dbReference type="InterPro" id="IPR043504">
    <property type="entry name" value="Peptidase_S1_PA_chymotrypsin"/>
</dbReference>
<dbReference type="GO" id="GO:0004252">
    <property type="term" value="F:serine-type endopeptidase activity"/>
    <property type="evidence" value="ECO:0007669"/>
    <property type="project" value="InterPro"/>
</dbReference>
<dbReference type="GO" id="GO:0005777">
    <property type="term" value="C:peroxisome"/>
    <property type="evidence" value="ECO:0007669"/>
    <property type="project" value="InterPro"/>
</dbReference>
<sequence>MVPLETVSCARNFAVMVRVRGPDPKGLKMRKHAFHQYRSGETTLSASGMLVPDTLYDAQVATRLYGGNCEDRVFVVTVASVVEPFLSPQHRENIPQGRPDLISGVRIDVMTENTNGHSNQGTPCWLIAQLLSLVDIPTSSDCVQSLIEASLGLPEFEWEVGWSLASYTNDSQRSRDVFQTQDLLDTKLSAMNKRGDFLLAVGSPFGVLSPMHFFNSISVGCIANSYPSHSSDGSLLMADIRCLPGMEGSPVFSEHACLTGVLLRPLRQKTYGAEIQLVVPWEAIVSASSGLLRNRPENTEKALCNQGGDLYAAGTGSFSDTDKLDVCSRIKREHLYFGSSSPLPIEKAMPSVCLVTIGDGVWASGVLLNSQGLILTNAHLLEPWRFGKEHVSGRGYGTNSEKSSSTSEGTAYLGNRVESNQVSQTSQLKMPIIYPFTANEQGGYKLLNPTYDNRRNIRVRLDHIKPWIWCDAKVVYVCKGPWDVALLQLESVLDDLLPITMEFSRPSTGSKAFVIGHGLFGPKRGFFPSVCSGVVAKVVEAKTPQSYLPIQPEHLHNREYFPAMLETTAAIHPGASGGAVINSDGHMIGLVTSNARHGGGTVIPHLNFSIPSAALAPISKFSKGMEDLSLLKILDESNEYLSSIWALMRPSYPNPHSVHDPPQSATDNKRFFPSVCSGVVAKVVEAKTPQSYLPIQPEHLHNREYFPAMLETTAAIHPGASGGAVINSDGHMIGLVTSNARHGGGTVIPHLNFSIPSAALAPISKFSKGMEDLSLLKILDESNEYLSSIWALMRPSYPNPHSVHDPPQSATDNKISDKVTVYLNGHGKGLPANDLSMDTFL</sequence>
<name>A0A0L9VFR7_PHAAN</name>
<dbReference type="OMA" id="IELCAIR"/>
<dbReference type="InterPro" id="IPR039245">
    <property type="entry name" value="TYSND1/DEG15"/>
</dbReference>
<dbReference type="PANTHER" id="PTHR21004:SF0">
    <property type="entry name" value="PEROXISOMAL LEADER PEPTIDE-PROCESSING PROTEASE"/>
    <property type="match status" value="1"/>
</dbReference>
<gene>
    <name evidence="1" type="ORF">LR48_Vigan09g242100</name>
</gene>
<dbReference type="SUPFAM" id="SSF50494">
    <property type="entry name" value="Trypsin-like serine proteases"/>
    <property type="match status" value="3"/>
</dbReference>